<evidence type="ECO:0000256" key="3">
    <source>
        <dbReference type="ARBA" id="ARBA00022475"/>
    </source>
</evidence>
<sequence length="380" mass="44236">MKHIKLWIVYILRFVCKGIYLIPVKKRRIYLSANRGTSLSCNPWYIFEYMREKYPGIFEYIWEYDKEAEPMDRVKYVKPHTAASIYYMLTSGIIISNDGIGSFIPKRKSQCFINTWHGGGAYKRVGGDTIPDPNDPEVKINRICGGQTDVFLSGCKKFTEVMHIAKAVPTDRFLECGMPRNDFLINGTDKDIKGKVYRYFGLDPEKKIVLFAPTYRGVEGNANFDLEIDVEGCLKALQDRFGGEWVFLMRKHHFVEHVKTDGCIDAGDYPDMQELLYTVDVFITDYSSTIWDYSLTKKPGFLFAPDFDKYEQERNFYSDPATWAFPIAKTNPELQRLIREYDDEESREKIRKHHELLGDTESGHASEIVCRKIIQFIKRQ</sequence>
<evidence type="ECO:0000256" key="6">
    <source>
        <dbReference type="ARBA" id="ARBA00023136"/>
    </source>
</evidence>
<dbReference type="RefSeq" id="WP_182466479.1">
    <property type="nucleotide sequence ID" value="NZ_BSBO01000011.1"/>
</dbReference>
<evidence type="ECO:0000256" key="5">
    <source>
        <dbReference type="ARBA" id="ARBA00022944"/>
    </source>
</evidence>
<evidence type="ECO:0000313" key="7">
    <source>
        <dbReference type="EMBL" id="GLG04165.1"/>
    </source>
</evidence>
<protein>
    <recommendedName>
        <fullName evidence="10">CDP-glycerol:poly(Glycerophosphate) glycerophosphotransferase</fullName>
    </recommendedName>
</protein>
<keyword evidence="9" id="KW-1185">Reference proteome</keyword>
<reference evidence="7 9" key="5">
    <citation type="journal article" date="2023" name="Int. J. Syst. Evol. Microbiol.">
        <title>Sellimonas catena sp. nov., isolated from human faeces.</title>
        <authorList>
            <person name="Hisatomi A."/>
            <person name="Ohkuma M."/>
            <person name="Sakamoto M."/>
        </authorList>
    </citation>
    <scope>NUCLEOTIDE SEQUENCE [LARGE SCALE GENOMIC DNA]</scope>
    <source>
        <strain evidence="7 9">12EGH17</strain>
        <strain evidence="8">18CBH55</strain>
    </source>
</reference>
<evidence type="ECO:0000313" key="8">
    <source>
        <dbReference type="EMBL" id="GLG89051.1"/>
    </source>
</evidence>
<dbReference type="SUPFAM" id="SSF53756">
    <property type="entry name" value="UDP-Glycosyltransferase/glycogen phosphorylase"/>
    <property type="match status" value="1"/>
</dbReference>
<gene>
    <name evidence="7" type="ORF">Selli1_13390</name>
    <name evidence="8" type="ORF">Selli2_04770</name>
</gene>
<organism evidence="7 9">
    <name type="scientific">Sellimonas catena</name>
    <dbReference type="NCBI Taxonomy" id="2994035"/>
    <lineage>
        <taxon>Bacteria</taxon>
        <taxon>Bacillati</taxon>
        <taxon>Bacillota</taxon>
        <taxon>Clostridia</taxon>
        <taxon>Lachnospirales</taxon>
        <taxon>Lachnospiraceae</taxon>
        <taxon>Sellimonas</taxon>
    </lineage>
</organism>
<reference evidence="7" key="2">
    <citation type="submission" date="2022-11" db="EMBL/GenBank/DDBJ databases">
        <title>Draft genome sequence of Sellimonas catena strain 12EGH17.</title>
        <authorList>
            <person name="Hisatomi A."/>
            <person name="Ohkuma M."/>
            <person name="Sakamoto M."/>
        </authorList>
    </citation>
    <scope>NUCLEOTIDE SEQUENCE</scope>
    <source>
        <strain evidence="7">12EGH17</strain>
    </source>
</reference>
<evidence type="ECO:0000313" key="9">
    <source>
        <dbReference type="Proteomes" id="UP001145145"/>
    </source>
</evidence>
<dbReference type="InterPro" id="IPR043149">
    <property type="entry name" value="TagF_N"/>
</dbReference>
<dbReference type="GO" id="GO:0047355">
    <property type="term" value="F:CDP-glycerol glycerophosphotransferase activity"/>
    <property type="evidence" value="ECO:0007669"/>
    <property type="project" value="InterPro"/>
</dbReference>
<dbReference type="Pfam" id="PF04464">
    <property type="entry name" value="Glyphos_transf"/>
    <property type="match status" value="1"/>
</dbReference>
<dbReference type="EMBL" id="BSBO01000011">
    <property type="protein sequence ID" value="GLG04165.1"/>
    <property type="molecule type" value="Genomic_DNA"/>
</dbReference>
<keyword evidence="3" id="KW-1003">Cell membrane</keyword>
<dbReference type="Gene3D" id="3.40.50.12580">
    <property type="match status" value="1"/>
</dbReference>
<reference evidence="8" key="3">
    <citation type="submission" date="2022-11" db="EMBL/GenBank/DDBJ databases">
        <title>Draft genome sequence of Sellimonas catena strain 18CBH55.</title>
        <authorList>
            <person name="Atsushi H."/>
            <person name="Moriya O."/>
            <person name="Mitsuo S."/>
        </authorList>
    </citation>
    <scope>NUCLEOTIDE SEQUENCE</scope>
    <source>
        <strain evidence="8">18CBH55</strain>
    </source>
</reference>
<reference evidence="7" key="1">
    <citation type="submission" date="2022-11" db="EMBL/GenBank/DDBJ databases">
        <title>Draft genome sequence of Sellimonas catena strain 12EGH17.</title>
        <authorList>
            <person name="Atsushi H."/>
            <person name="Moriya O."/>
            <person name="Mitsuo S."/>
        </authorList>
    </citation>
    <scope>NUCLEOTIDE SEQUENCE</scope>
    <source>
        <strain evidence="7">12EGH17</strain>
    </source>
</reference>
<dbReference type="InterPro" id="IPR043148">
    <property type="entry name" value="TagF_C"/>
</dbReference>
<keyword evidence="6" id="KW-0472">Membrane</keyword>
<dbReference type="GO" id="GO:0019350">
    <property type="term" value="P:teichoic acid biosynthetic process"/>
    <property type="evidence" value="ECO:0007669"/>
    <property type="project" value="UniProtKB-KW"/>
</dbReference>
<evidence type="ECO:0000256" key="4">
    <source>
        <dbReference type="ARBA" id="ARBA00022679"/>
    </source>
</evidence>
<comment type="caution">
    <text evidence="7">The sequence shown here is derived from an EMBL/GenBank/DDBJ whole genome shotgun (WGS) entry which is preliminary data.</text>
</comment>
<accession>A0A9W6FDX3</accession>
<keyword evidence="4" id="KW-0808">Transferase</keyword>
<proteinExistence type="inferred from homology"/>
<comment type="similarity">
    <text evidence="2">Belongs to the CDP-glycerol glycerophosphotransferase family.</text>
</comment>
<keyword evidence="5" id="KW-0777">Teichoic acid biosynthesis</keyword>
<dbReference type="Proteomes" id="UP001145145">
    <property type="component" value="Unassembled WGS sequence"/>
</dbReference>
<dbReference type="Gene3D" id="3.40.50.11820">
    <property type="match status" value="1"/>
</dbReference>
<dbReference type="InterPro" id="IPR007554">
    <property type="entry name" value="Glycerophosphate_synth"/>
</dbReference>
<dbReference type="AlphaFoldDB" id="A0A9W6FDX3"/>
<dbReference type="PANTHER" id="PTHR37316:SF3">
    <property type="entry name" value="TEICHOIC ACID GLYCEROL-PHOSPHATE TRANSFERASE"/>
    <property type="match status" value="1"/>
</dbReference>
<evidence type="ECO:0008006" key="10">
    <source>
        <dbReference type="Google" id="ProtNLM"/>
    </source>
</evidence>
<dbReference type="GO" id="GO:0005886">
    <property type="term" value="C:plasma membrane"/>
    <property type="evidence" value="ECO:0007669"/>
    <property type="project" value="UniProtKB-SubCell"/>
</dbReference>
<dbReference type="Proteomes" id="UP001145094">
    <property type="component" value="Unassembled WGS sequence"/>
</dbReference>
<evidence type="ECO:0000256" key="2">
    <source>
        <dbReference type="ARBA" id="ARBA00010488"/>
    </source>
</evidence>
<name>A0A9W6FDX3_9FIRM</name>
<dbReference type="InterPro" id="IPR051612">
    <property type="entry name" value="Teichoic_Acid_Biosynth"/>
</dbReference>
<comment type="subcellular location">
    <subcellularLocation>
        <location evidence="1">Cell membrane</location>
        <topology evidence="1">Peripheral membrane protein</topology>
    </subcellularLocation>
</comment>
<evidence type="ECO:0000256" key="1">
    <source>
        <dbReference type="ARBA" id="ARBA00004202"/>
    </source>
</evidence>
<dbReference type="EMBL" id="BSCH01000002">
    <property type="protein sequence ID" value="GLG89051.1"/>
    <property type="molecule type" value="Genomic_DNA"/>
</dbReference>
<dbReference type="PANTHER" id="PTHR37316">
    <property type="entry name" value="TEICHOIC ACID GLYCEROL-PHOSPHATE PRIMASE"/>
    <property type="match status" value="1"/>
</dbReference>
<reference evidence="8" key="4">
    <citation type="submission" date="2022-11" db="EMBL/GenBank/DDBJ databases">
        <title>Draft genome sequence of Sellimonas catena strain 18CBH55.</title>
        <authorList>
            <person name="Hisatomi A."/>
            <person name="Ohkuma M."/>
            <person name="Sakamoto M."/>
        </authorList>
    </citation>
    <scope>NUCLEOTIDE SEQUENCE</scope>
    <source>
        <strain evidence="8">18CBH55</strain>
    </source>
</reference>